<evidence type="ECO:0000313" key="13">
    <source>
        <dbReference type="Proteomes" id="UP000718630"/>
    </source>
</evidence>
<dbReference type="EMBL" id="JABZFZ010000525">
    <property type="protein sequence ID" value="MBF0940845.1"/>
    <property type="molecule type" value="Genomic_DNA"/>
</dbReference>
<dbReference type="AlphaFoldDB" id="A0A929N5A6"/>
<dbReference type="CDD" id="cd00381">
    <property type="entry name" value="IMPDH"/>
    <property type="match status" value="1"/>
</dbReference>
<evidence type="ECO:0000256" key="4">
    <source>
        <dbReference type="ARBA" id="ARBA00022749"/>
    </source>
</evidence>
<evidence type="ECO:0000259" key="11">
    <source>
        <dbReference type="Pfam" id="PF00478"/>
    </source>
</evidence>
<feature type="compositionally biased region" description="Polar residues" evidence="10">
    <location>
        <begin position="285"/>
        <end position="299"/>
    </location>
</feature>
<dbReference type="InterPro" id="IPR015875">
    <property type="entry name" value="IMP_DH/GMP_Rdtase_CS"/>
</dbReference>
<keyword evidence="7" id="KW-0560">Oxidoreductase</keyword>
<dbReference type="InterPro" id="IPR005990">
    <property type="entry name" value="IMP_DH"/>
</dbReference>
<dbReference type="GO" id="GO:0003938">
    <property type="term" value="F:IMP dehydrogenase activity"/>
    <property type="evidence" value="ECO:0007669"/>
    <property type="project" value="UniProtKB-EC"/>
</dbReference>
<comment type="similarity">
    <text evidence="2">Belongs to the IMPDH/GMPR family.</text>
</comment>
<name>A0A929N5A6_9ACTO</name>
<evidence type="ECO:0000256" key="9">
    <source>
        <dbReference type="ARBA" id="ARBA00048028"/>
    </source>
</evidence>
<dbReference type="InterPro" id="IPR013785">
    <property type="entry name" value="Aldolase_TIM"/>
</dbReference>
<dbReference type="PROSITE" id="PS00487">
    <property type="entry name" value="IMP_DH_GMP_RED"/>
    <property type="match status" value="1"/>
</dbReference>
<dbReference type="PANTHER" id="PTHR11911">
    <property type="entry name" value="INOSINE-5-MONOPHOSPHATE DEHYDROGENASE RELATED"/>
    <property type="match status" value="1"/>
</dbReference>
<protein>
    <submittedName>
        <fullName evidence="12">IMP dehydrogenase</fullName>
    </submittedName>
</protein>
<evidence type="ECO:0000256" key="7">
    <source>
        <dbReference type="ARBA" id="ARBA00023002"/>
    </source>
</evidence>
<evidence type="ECO:0000256" key="2">
    <source>
        <dbReference type="ARBA" id="ARBA00005502"/>
    </source>
</evidence>
<dbReference type="PANTHER" id="PTHR11911:SF111">
    <property type="entry name" value="INOSINE-5'-MONOPHOSPHATE DEHYDROGENASE"/>
    <property type="match status" value="1"/>
</dbReference>
<dbReference type="SMART" id="SM01240">
    <property type="entry name" value="IMPDH"/>
    <property type="match status" value="1"/>
</dbReference>
<evidence type="ECO:0000256" key="1">
    <source>
        <dbReference type="ARBA" id="ARBA00001958"/>
    </source>
</evidence>
<dbReference type="Pfam" id="PF00478">
    <property type="entry name" value="IMPDH"/>
    <property type="match status" value="1"/>
</dbReference>
<evidence type="ECO:0000313" key="12">
    <source>
        <dbReference type="EMBL" id="MBF0940845.1"/>
    </source>
</evidence>
<feature type="domain" description="IMP dehydrogenase/GMP reductase" evidence="11">
    <location>
        <begin position="6"/>
        <end position="282"/>
    </location>
</feature>
<evidence type="ECO:0000256" key="10">
    <source>
        <dbReference type="SAM" id="MobiDB-lite"/>
    </source>
</evidence>
<comment type="cofactor">
    <cofactor evidence="1">
        <name>K(+)</name>
        <dbReference type="ChEBI" id="CHEBI:29103"/>
    </cofactor>
</comment>
<dbReference type="Gene3D" id="3.20.20.70">
    <property type="entry name" value="Aldolase class I"/>
    <property type="match status" value="1"/>
</dbReference>
<keyword evidence="5" id="KW-0658">Purine biosynthesis</keyword>
<evidence type="ECO:0000256" key="6">
    <source>
        <dbReference type="ARBA" id="ARBA00022958"/>
    </source>
</evidence>
<dbReference type="InterPro" id="IPR001093">
    <property type="entry name" value="IMP_DH_GMPRt"/>
</dbReference>
<proteinExistence type="inferred from homology"/>
<organism evidence="12 13">
    <name type="scientific">Schaalia georgiae</name>
    <dbReference type="NCBI Taxonomy" id="52768"/>
    <lineage>
        <taxon>Bacteria</taxon>
        <taxon>Bacillati</taxon>
        <taxon>Actinomycetota</taxon>
        <taxon>Actinomycetes</taxon>
        <taxon>Actinomycetales</taxon>
        <taxon>Actinomycetaceae</taxon>
        <taxon>Schaalia</taxon>
    </lineage>
</organism>
<accession>A0A929N5A6</accession>
<keyword evidence="6" id="KW-0630">Potassium</keyword>
<reference evidence="12" key="1">
    <citation type="submission" date="2020-04" db="EMBL/GenBank/DDBJ databases">
        <title>Deep metagenomics examines the oral microbiome during advanced dental caries in children, revealing novel taxa and co-occurrences with host molecules.</title>
        <authorList>
            <person name="Baker J.L."/>
            <person name="Morton J.T."/>
            <person name="Dinis M."/>
            <person name="Alvarez R."/>
            <person name="Tran N.C."/>
            <person name="Knight R."/>
            <person name="Edlund A."/>
        </authorList>
    </citation>
    <scope>NUCLEOTIDE SEQUENCE</scope>
    <source>
        <strain evidence="12">JCVI_32_bin.64</strain>
    </source>
</reference>
<sequence length="299" mass="31065">DFVKTEQYPNATKDSRGRLVVGAAVGYWGDTWERATALAEAGVDVLVVDTANGGAQLALDMIRRIKADPTFEGIDIIGGNVATTEGARALIDAGVDAVKVGVGPGSICTTRVVAGVGVPQITAIHLAAQACGPAGVPLIADGGLQYSGDIGKALVAGADTVMLGSLLAGCEESPGEVVFTNGKQFKRYRGMGSLGAMSSRGRKSYSKDRYFQADVSSDDKIVPEGIEGQVPYTGSLASVIYQLVGGLHQTMFYLGASTVAQIKANGRFVRITSAGLRESHPHDVQMTTEAPNYHSSSAK</sequence>
<comment type="caution">
    <text evidence="12">The sequence shown here is derived from an EMBL/GenBank/DDBJ whole genome shotgun (WGS) entry which is preliminary data.</text>
</comment>
<dbReference type="Proteomes" id="UP000718630">
    <property type="component" value="Unassembled WGS sequence"/>
</dbReference>
<gene>
    <name evidence="12" type="ORF">HXK03_08245</name>
</gene>
<evidence type="ECO:0000256" key="3">
    <source>
        <dbReference type="ARBA" id="ARBA00022726"/>
    </source>
</evidence>
<dbReference type="GO" id="GO:0006166">
    <property type="term" value="P:purine ribonucleoside salvage"/>
    <property type="evidence" value="ECO:0007669"/>
    <property type="project" value="UniProtKB-KW"/>
</dbReference>
<keyword evidence="4" id="KW-0332">GMP biosynthesis</keyword>
<dbReference type="SUPFAM" id="SSF51412">
    <property type="entry name" value="Inosine monophosphate dehydrogenase (IMPDH)"/>
    <property type="match status" value="1"/>
</dbReference>
<dbReference type="FunFam" id="3.20.20.70:FF:000424">
    <property type="entry name" value="Inosine-5'-monophosphate dehydrogenase 2"/>
    <property type="match status" value="1"/>
</dbReference>
<feature type="non-terminal residue" evidence="12">
    <location>
        <position position="1"/>
    </location>
</feature>
<evidence type="ECO:0000256" key="5">
    <source>
        <dbReference type="ARBA" id="ARBA00022755"/>
    </source>
</evidence>
<dbReference type="GO" id="GO:0006177">
    <property type="term" value="P:GMP biosynthetic process"/>
    <property type="evidence" value="ECO:0007669"/>
    <property type="project" value="UniProtKB-KW"/>
</dbReference>
<evidence type="ECO:0000256" key="8">
    <source>
        <dbReference type="ARBA" id="ARBA00023027"/>
    </source>
</evidence>
<dbReference type="GO" id="GO:0006183">
    <property type="term" value="P:GTP biosynthetic process"/>
    <property type="evidence" value="ECO:0007669"/>
    <property type="project" value="TreeGrafter"/>
</dbReference>
<comment type="catalytic activity">
    <reaction evidence="9">
        <text>IMP + NAD(+) + H2O = XMP + NADH + H(+)</text>
        <dbReference type="Rhea" id="RHEA:11708"/>
        <dbReference type="ChEBI" id="CHEBI:15377"/>
        <dbReference type="ChEBI" id="CHEBI:15378"/>
        <dbReference type="ChEBI" id="CHEBI:57464"/>
        <dbReference type="ChEBI" id="CHEBI:57540"/>
        <dbReference type="ChEBI" id="CHEBI:57945"/>
        <dbReference type="ChEBI" id="CHEBI:58053"/>
        <dbReference type="EC" id="1.1.1.205"/>
    </reaction>
</comment>
<keyword evidence="8" id="KW-0520">NAD</keyword>
<feature type="region of interest" description="Disordered" evidence="10">
    <location>
        <begin position="279"/>
        <end position="299"/>
    </location>
</feature>
<keyword evidence="3" id="KW-0660">Purine salvage</keyword>